<name>A0A8J4QC55_9ROSI</name>
<dbReference type="Proteomes" id="UP000737018">
    <property type="component" value="Unassembled WGS sequence"/>
</dbReference>
<evidence type="ECO:0000313" key="1">
    <source>
        <dbReference type="EMBL" id="KAF3947658.1"/>
    </source>
</evidence>
<gene>
    <name evidence="1" type="ORF">CMV_026238</name>
</gene>
<protein>
    <submittedName>
        <fullName evidence="1">Uncharacterized protein</fullName>
    </submittedName>
</protein>
<sequence length="136" mass="14671">MDSINDNNTNIMVDMRAERIVLPEHAPTIEGLMDISVTMDGGMVINGVTGDLMAINQIMEGVMVIMEGLMDIGVTMEDEMVINRVTGDPMAISPIMEGVVVIMGGILDLGSSSFQFSSSFPGSFCFYLQAKVVKTK</sequence>
<proteinExistence type="predicted"/>
<evidence type="ECO:0000313" key="2">
    <source>
        <dbReference type="Proteomes" id="UP000737018"/>
    </source>
</evidence>
<keyword evidence="2" id="KW-1185">Reference proteome</keyword>
<dbReference type="AlphaFoldDB" id="A0A8J4QC55"/>
<dbReference type="OrthoDB" id="10557792at2759"/>
<dbReference type="EMBL" id="JRKL02007527">
    <property type="protein sequence ID" value="KAF3947658.1"/>
    <property type="molecule type" value="Genomic_DNA"/>
</dbReference>
<organism evidence="1 2">
    <name type="scientific">Castanea mollissima</name>
    <name type="common">Chinese chestnut</name>
    <dbReference type="NCBI Taxonomy" id="60419"/>
    <lineage>
        <taxon>Eukaryota</taxon>
        <taxon>Viridiplantae</taxon>
        <taxon>Streptophyta</taxon>
        <taxon>Embryophyta</taxon>
        <taxon>Tracheophyta</taxon>
        <taxon>Spermatophyta</taxon>
        <taxon>Magnoliopsida</taxon>
        <taxon>eudicotyledons</taxon>
        <taxon>Gunneridae</taxon>
        <taxon>Pentapetalae</taxon>
        <taxon>rosids</taxon>
        <taxon>fabids</taxon>
        <taxon>Fagales</taxon>
        <taxon>Fagaceae</taxon>
        <taxon>Castanea</taxon>
    </lineage>
</organism>
<accession>A0A8J4QC55</accession>
<comment type="caution">
    <text evidence="1">The sequence shown here is derived from an EMBL/GenBank/DDBJ whole genome shotgun (WGS) entry which is preliminary data.</text>
</comment>
<reference evidence="1" key="1">
    <citation type="submission" date="2020-03" db="EMBL/GenBank/DDBJ databases">
        <title>Castanea mollissima Vanexum genome sequencing.</title>
        <authorList>
            <person name="Staton M."/>
        </authorList>
    </citation>
    <scope>NUCLEOTIDE SEQUENCE</scope>
    <source>
        <tissue evidence="1">Leaf</tissue>
    </source>
</reference>